<sequence>MSNFKYLLDCVATEAGSETLLPEKAQTHIQS</sequence>
<dbReference type="EMBL" id="LXQA010006812">
    <property type="protein sequence ID" value="MCH84439.1"/>
    <property type="molecule type" value="Genomic_DNA"/>
</dbReference>
<name>A0A392MBH7_9FABA</name>
<accession>A0A392MBH7</accession>
<dbReference type="AlphaFoldDB" id="A0A392MBH7"/>
<dbReference type="Proteomes" id="UP000265520">
    <property type="component" value="Unassembled WGS sequence"/>
</dbReference>
<proteinExistence type="predicted"/>
<comment type="caution">
    <text evidence="1">The sequence shown here is derived from an EMBL/GenBank/DDBJ whole genome shotgun (WGS) entry which is preliminary data.</text>
</comment>
<reference evidence="1 2" key="1">
    <citation type="journal article" date="2018" name="Front. Plant Sci.">
        <title>Red Clover (Trifolium pratense) and Zigzag Clover (T. medium) - A Picture of Genomic Similarities and Differences.</title>
        <authorList>
            <person name="Dluhosova J."/>
            <person name="Istvanek J."/>
            <person name="Nedelnik J."/>
            <person name="Repkova J."/>
        </authorList>
    </citation>
    <scope>NUCLEOTIDE SEQUENCE [LARGE SCALE GENOMIC DNA]</scope>
    <source>
        <strain evidence="2">cv. 10/8</strain>
        <tissue evidence="1">Leaf</tissue>
    </source>
</reference>
<protein>
    <submittedName>
        <fullName evidence="1">Uncharacterized protein</fullName>
    </submittedName>
</protein>
<organism evidence="1 2">
    <name type="scientific">Trifolium medium</name>
    <dbReference type="NCBI Taxonomy" id="97028"/>
    <lineage>
        <taxon>Eukaryota</taxon>
        <taxon>Viridiplantae</taxon>
        <taxon>Streptophyta</taxon>
        <taxon>Embryophyta</taxon>
        <taxon>Tracheophyta</taxon>
        <taxon>Spermatophyta</taxon>
        <taxon>Magnoliopsida</taxon>
        <taxon>eudicotyledons</taxon>
        <taxon>Gunneridae</taxon>
        <taxon>Pentapetalae</taxon>
        <taxon>rosids</taxon>
        <taxon>fabids</taxon>
        <taxon>Fabales</taxon>
        <taxon>Fabaceae</taxon>
        <taxon>Papilionoideae</taxon>
        <taxon>50 kb inversion clade</taxon>
        <taxon>NPAAA clade</taxon>
        <taxon>Hologalegina</taxon>
        <taxon>IRL clade</taxon>
        <taxon>Trifolieae</taxon>
        <taxon>Trifolium</taxon>
    </lineage>
</organism>
<feature type="non-terminal residue" evidence="1">
    <location>
        <position position="31"/>
    </location>
</feature>
<evidence type="ECO:0000313" key="2">
    <source>
        <dbReference type="Proteomes" id="UP000265520"/>
    </source>
</evidence>
<evidence type="ECO:0000313" key="1">
    <source>
        <dbReference type="EMBL" id="MCH84439.1"/>
    </source>
</evidence>
<keyword evidence="2" id="KW-1185">Reference proteome</keyword>
<gene>
    <name evidence="1" type="ORF">A2U01_0005271</name>
</gene>